<dbReference type="InterPro" id="IPR006671">
    <property type="entry name" value="Cyclin_N"/>
</dbReference>
<feature type="domain" description="Cyclin-like" evidence="4">
    <location>
        <begin position="78"/>
        <end position="162"/>
    </location>
</feature>
<dbReference type="InterPro" id="IPR013763">
    <property type="entry name" value="Cyclin-like_dom"/>
</dbReference>
<dbReference type="EMBL" id="CM000640">
    <property type="protein sequence ID" value="EED93934.1"/>
    <property type="molecule type" value="Genomic_DNA"/>
</dbReference>
<evidence type="ECO:0000256" key="3">
    <source>
        <dbReference type="SAM" id="MobiDB-lite"/>
    </source>
</evidence>
<organism evidence="5 6">
    <name type="scientific">Thalassiosira pseudonana</name>
    <name type="common">Marine diatom</name>
    <name type="synonym">Cyclotella nana</name>
    <dbReference type="NCBI Taxonomy" id="35128"/>
    <lineage>
        <taxon>Eukaryota</taxon>
        <taxon>Sar</taxon>
        <taxon>Stramenopiles</taxon>
        <taxon>Ochrophyta</taxon>
        <taxon>Bacillariophyta</taxon>
        <taxon>Coscinodiscophyceae</taxon>
        <taxon>Thalassiosirophycidae</taxon>
        <taxon>Thalassiosirales</taxon>
        <taxon>Thalassiosiraceae</taxon>
        <taxon>Thalassiosira</taxon>
    </lineage>
</organism>
<dbReference type="GO" id="GO:0000082">
    <property type="term" value="P:G1/S transition of mitotic cell cycle"/>
    <property type="evidence" value="ECO:0000318"/>
    <property type="project" value="GO_Central"/>
</dbReference>
<evidence type="ECO:0000256" key="2">
    <source>
        <dbReference type="RuleBase" id="RU000383"/>
    </source>
</evidence>
<dbReference type="Proteomes" id="UP000001449">
    <property type="component" value="Chromosome 3"/>
</dbReference>
<name>B8BYR4_THAPS</name>
<sequence length="340" mass="38524">MAPPINPGPDRSFDDIVFVNYCNGQTDNLQEMLEREKHYTLSEEESAAYRNELNSAAGTSNAEILKASNNDWRYRIARWMLRATDSFELNRETAIIALSFCDRFLLYRQINKHLFQIAAMASLFIATKLYEKRPIKMAAMMKFTQYKFEREDVIVMEEQITNSIGTYMYPPTAGTFSLMFLNGLKGSQQVVSSVIETCQFMIELSSCDFFFVAHKASDTALAAIIVTAEQEHLERSTNTCIANIAKYINDDVNVCARRLRTIHAHNARRIAETTASTTEEDVASGRVTPSPRLEEEVPSEEVPNVDVPDEEAPAEEANQDTSNTQGSQRKRRHDEISDES</sequence>
<evidence type="ECO:0000313" key="5">
    <source>
        <dbReference type="EMBL" id="EED93934.1"/>
    </source>
</evidence>
<dbReference type="Pfam" id="PF02984">
    <property type="entry name" value="Cyclin_C"/>
    <property type="match status" value="1"/>
</dbReference>
<dbReference type="eggNOG" id="KOG0654">
    <property type="taxonomic scope" value="Eukaryota"/>
</dbReference>
<dbReference type="RefSeq" id="XP_002288498.1">
    <property type="nucleotide sequence ID" value="XM_002288462.1"/>
</dbReference>
<feature type="region of interest" description="Disordered" evidence="3">
    <location>
        <begin position="270"/>
        <end position="340"/>
    </location>
</feature>
<dbReference type="AlphaFoldDB" id="B8BYR4"/>
<feature type="compositionally biased region" description="Acidic residues" evidence="3">
    <location>
        <begin position="307"/>
        <end position="318"/>
    </location>
</feature>
<evidence type="ECO:0000313" key="6">
    <source>
        <dbReference type="Proteomes" id="UP000001449"/>
    </source>
</evidence>
<dbReference type="PaxDb" id="35128-Thaps3777"/>
<proteinExistence type="inferred from homology"/>
<evidence type="ECO:0000256" key="1">
    <source>
        <dbReference type="ARBA" id="ARBA00023127"/>
    </source>
</evidence>
<dbReference type="KEGG" id="tps:THAPSDRAFT_3777"/>
<dbReference type="Gene3D" id="1.10.472.10">
    <property type="entry name" value="Cyclin-like"/>
    <property type="match status" value="2"/>
</dbReference>
<protein>
    <recommendedName>
        <fullName evidence="4">Cyclin-like domain-containing protein</fullName>
    </recommendedName>
</protein>
<dbReference type="SMART" id="SM00385">
    <property type="entry name" value="CYCLIN"/>
    <property type="match status" value="1"/>
</dbReference>
<comment type="similarity">
    <text evidence="2">Belongs to the cyclin family.</text>
</comment>
<dbReference type="GO" id="GO:0005737">
    <property type="term" value="C:cytoplasm"/>
    <property type="evidence" value="ECO:0000318"/>
    <property type="project" value="GO_Central"/>
</dbReference>
<reference evidence="5 6" key="1">
    <citation type="journal article" date="2004" name="Science">
        <title>The genome of the diatom Thalassiosira pseudonana: ecology, evolution, and metabolism.</title>
        <authorList>
            <person name="Armbrust E.V."/>
            <person name="Berges J.A."/>
            <person name="Bowler C."/>
            <person name="Green B.R."/>
            <person name="Martinez D."/>
            <person name="Putnam N.H."/>
            <person name="Zhou S."/>
            <person name="Allen A.E."/>
            <person name="Apt K.E."/>
            <person name="Bechner M."/>
            <person name="Brzezinski M.A."/>
            <person name="Chaal B.K."/>
            <person name="Chiovitti A."/>
            <person name="Davis A.K."/>
            <person name="Demarest M.S."/>
            <person name="Detter J.C."/>
            <person name="Glavina T."/>
            <person name="Goodstein D."/>
            <person name="Hadi M.Z."/>
            <person name="Hellsten U."/>
            <person name="Hildebrand M."/>
            <person name="Jenkins B.D."/>
            <person name="Jurka J."/>
            <person name="Kapitonov V.V."/>
            <person name="Kroger N."/>
            <person name="Lau W.W."/>
            <person name="Lane T.W."/>
            <person name="Larimer F.W."/>
            <person name="Lippmeier J.C."/>
            <person name="Lucas S."/>
            <person name="Medina M."/>
            <person name="Montsant A."/>
            <person name="Obornik M."/>
            <person name="Parker M.S."/>
            <person name="Palenik B."/>
            <person name="Pazour G.J."/>
            <person name="Richardson P.M."/>
            <person name="Rynearson T.A."/>
            <person name="Saito M.A."/>
            <person name="Schwartz D.C."/>
            <person name="Thamatrakoln K."/>
            <person name="Valentin K."/>
            <person name="Vardi A."/>
            <person name="Wilkerson F.P."/>
            <person name="Rokhsar D.S."/>
        </authorList>
    </citation>
    <scope>NUCLEOTIDE SEQUENCE [LARGE SCALE GENOMIC DNA]</scope>
    <source>
        <strain evidence="5 6">CCMP1335</strain>
    </source>
</reference>
<dbReference type="GO" id="GO:0000307">
    <property type="term" value="C:cyclin-dependent protein kinase holoenzyme complex"/>
    <property type="evidence" value="ECO:0000318"/>
    <property type="project" value="GO_Central"/>
</dbReference>
<accession>B8BYR4</accession>
<dbReference type="HOGENOM" id="CLU_070470_0_0_1"/>
<gene>
    <name evidence="5" type="ORF">THAPSDRAFT_3777</name>
</gene>
<dbReference type="GO" id="GO:0016538">
    <property type="term" value="F:cyclin-dependent protein serine/threonine kinase regulator activity"/>
    <property type="evidence" value="ECO:0000318"/>
    <property type="project" value="GO_Central"/>
</dbReference>
<dbReference type="PANTHER" id="PTHR10177">
    <property type="entry name" value="CYCLINS"/>
    <property type="match status" value="1"/>
</dbReference>
<dbReference type="InterPro" id="IPR004367">
    <property type="entry name" value="Cyclin_C-dom"/>
</dbReference>
<dbReference type="SUPFAM" id="SSF47954">
    <property type="entry name" value="Cyclin-like"/>
    <property type="match status" value="1"/>
</dbReference>
<dbReference type="STRING" id="35128.B8BYR4"/>
<dbReference type="InterPro" id="IPR039361">
    <property type="entry name" value="Cyclin"/>
</dbReference>
<dbReference type="Pfam" id="PF00134">
    <property type="entry name" value="Cyclin_N"/>
    <property type="match status" value="1"/>
</dbReference>
<dbReference type="GeneID" id="7449557"/>
<dbReference type="GO" id="GO:0005634">
    <property type="term" value="C:nucleus"/>
    <property type="evidence" value="ECO:0000318"/>
    <property type="project" value="GO_Central"/>
</dbReference>
<reference evidence="5 6" key="2">
    <citation type="journal article" date="2008" name="Nature">
        <title>The Phaeodactylum genome reveals the evolutionary history of diatom genomes.</title>
        <authorList>
            <person name="Bowler C."/>
            <person name="Allen A.E."/>
            <person name="Badger J.H."/>
            <person name="Grimwood J."/>
            <person name="Jabbari K."/>
            <person name="Kuo A."/>
            <person name="Maheswari U."/>
            <person name="Martens C."/>
            <person name="Maumus F."/>
            <person name="Otillar R.P."/>
            <person name="Rayko E."/>
            <person name="Salamov A."/>
            <person name="Vandepoele K."/>
            <person name="Beszteri B."/>
            <person name="Gruber A."/>
            <person name="Heijde M."/>
            <person name="Katinka M."/>
            <person name="Mock T."/>
            <person name="Valentin K."/>
            <person name="Verret F."/>
            <person name="Berges J.A."/>
            <person name="Brownlee C."/>
            <person name="Cadoret J.P."/>
            <person name="Chiovitti A."/>
            <person name="Choi C.J."/>
            <person name="Coesel S."/>
            <person name="De Martino A."/>
            <person name="Detter J.C."/>
            <person name="Durkin C."/>
            <person name="Falciatore A."/>
            <person name="Fournet J."/>
            <person name="Haruta M."/>
            <person name="Huysman M.J."/>
            <person name="Jenkins B.D."/>
            <person name="Jiroutova K."/>
            <person name="Jorgensen R.E."/>
            <person name="Joubert Y."/>
            <person name="Kaplan A."/>
            <person name="Kroger N."/>
            <person name="Kroth P.G."/>
            <person name="La Roche J."/>
            <person name="Lindquist E."/>
            <person name="Lommer M."/>
            <person name="Martin-Jezequel V."/>
            <person name="Lopez P.J."/>
            <person name="Lucas S."/>
            <person name="Mangogna M."/>
            <person name="McGinnis K."/>
            <person name="Medlin L.K."/>
            <person name="Montsant A."/>
            <person name="Oudot-Le Secq M.P."/>
            <person name="Napoli C."/>
            <person name="Obornik M."/>
            <person name="Parker M.S."/>
            <person name="Petit J.L."/>
            <person name="Porcel B.M."/>
            <person name="Poulsen N."/>
            <person name="Robison M."/>
            <person name="Rychlewski L."/>
            <person name="Rynearson T.A."/>
            <person name="Schmutz J."/>
            <person name="Shapiro H."/>
            <person name="Siaut M."/>
            <person name="Stanley M."/>
            <person name="Sussman M.R."/>
            <person name="Taylor A.R."/>
            <person name="Vardi A."/>
            <person name="von Dassow P."/>
            <person name="Vyverman W."/>
            <person name="Willis A."/>
            <person name="Wyrwicz L.S."/>
            <person name="Rokhsar D.S."/>
            <person name="Weissenbach J."/>
            <person name="Armbrust E.V."/>
            <person name="Green B.R."/>
            <person name="Van de Peer Y."/>
            <person name="Grigoriev I.V."/>
        </authorList>
    </citation>
    <scope>NUCLEOTIDE SEQUENCE [LARGE SCALE GENOMIC DNA]</scope>
    <source>
        <strain evidence="5 6">CCMP1335</strain>
    </source>
</reference>
<dbReference type="InParanoid" id="B8BYR4"/>
<keyword evidence="1 2" id="KW-0195">Cyclin</keyword>
<keyword evidence="6" id="KW-1185">Reference proteome</keyword>
<evidence type="ECO:0000259" key="4">
    <source>
        <dbReference type="SMART" id="SM00385"/>
    </source>
</evidence>
<dbReference type="InterPro" id="IPR036915">
    <property type="entry name" value="Cyclin-like_sf"/>
</dbReference>